<keyword evidence="1" id="KW-0540">Nuclease</keyword>
<keyword evidence="1" id="KW-0378">Hydrolase</keyword>
<dbReference type="InterPro" id="IPR036866">
    <property type="entry name" value="RibonucZ/Hydroxyglut_hydro"/>
</dbReference>
<protein>
    <submittedName>
        <fullName evidence="4">MBL fold metallo-hydrolase</fullName>
    </submittedName>
</protein>
<accession>A0ABW0TMQ3</accession>
<evidence type="ECO:0000313" key="5">
    <source>
        <dbReference type="Proteomes" id="UP001596109"/>
    </source>
</evidence>
<gene>
    <name evidence="4" type="ORF">ACFPRA_12380</name>
</gene>
<comment type="caution">
    <text evidence="4">The sequence shown here is derived from an EMBL/GenBank/DDBJ whole genome shotgun (WGS) entry which is preliminary data.</text>
</comment>
<keyword evidence="2" id="KW-0862">Zinc</keyword>
<organism evidence="4 5">
    <name type="scientific">Sporosarcina soli</name>
    <dbReference type="NCBI Taxonomy" id="334736"/>
    <lineage>
        <taxon>Bacteria</taxon>
        <taxon>Bacillati</taxon>
        <taxon>Bacillota</taxon>
        <taxon>Bacilli</taxon>
        <taxon>Bacillales</taxon>
        <taxon>Caryophanaceae</taxon>
        <taxon>Sporosarcina</taxon>
    </lineage>
</organism>
<dbReference type="PANTHER" id="PTHR46018">
    <property type="entry name" value="ZINC PHOSPHODIESTERASE ELAC PROTEIN 1"/>
    <property type="match status" value="1"/>
</dbReference>
<feature type="domain" description="Metallo-beta-lactamase" evidence="3">
    <location>
        <begin position="26"/>
        <end position="71"/>
    </location>
</feature>
<dbReference type="Gene3D" id="3.60.15.10">
    <property type="entry name" value="Ribonuclease Z/Hydroxyacylglutathione hydrolase-like"/>
    <property type="match status" value="1"/>
</dbReference>
<evidence type="ECO:0000256" key="2">
    <source>
        <dbReference type="ARBA" id="ARBA00022833"/>
    </source>
</evidence>
<evidence type="ECO:0000259" key="3">
    <source>
        <dbReference type="Pfam" id="PF00753"/>
    </source>
</evidence>
<dbReference type="EMBL" id="JBHSNO010000006">
    <property type="protein sequence ID" value="MFC5589694.1"/>
    <property type="molecule type" value="Genomic_DNA"/>
</dbReference>
<keyword evidence="1" id="KW-0255">Endonuclease</keyword>
<dbReference type="PANTHER" id="PTHR46018:SF2">
    <property type="entry name" value="ZINC PHOSPHODIESTERASE ELAC PROTEIN 1"/>
    <property type="match status" value="1"/>
</dbReference>
<proteinExistence type="predicted"/>
<dbReference type="Pfam" id="PF00753">
    <property type="entry name" value="Lactamase_B"/>
    <property type="match status" value="1"/>
</dbReference>
<evidence type="ECO:0000313" key="4">
    <source>
        <dbReference type="EMBL" id="MFC5589694.1"/>
    </source>
</evidence>
<name>A0ABW0TMQ3_9BACL</name>
<dbReference type="RefSeq" id="WP_381434961.1">
    <property type="nucleotide sequence ID" value="NZ_JBHSNO010000006.1"/>
</dbReference>
<dbReference type="InterPro" id="IPR001279">
    <property type="entry name" value="Metallo-B-lactamas"/>
</dbReference>
<sequence length="75" mass="8414">MVKLAVRMLGTGSTRPDLERSGTAQVLWLDDLPILIDCGEGTTTQLLKAEVPPHPINHLWLTHLHSDHFLDTRSF</sequence>
<dbReference type="SUPFAM" id="SSF56281">
    <property type="entry name" value="Metallo-hydrolase/oxidoreductase"/>
    <property type="match status" value="1"/>
</dbReference>
<dbReference type="Proteomes" id="UP001596109">
    <property type="component" value="Unassembled WGS sequence"/>
</dbReference>
<evidence type="ECO:0000256" key="1">
    <source>
        <dbReference type="ARBA" id="ARBA00022759"/>
    </source>
</evidence>
<keyword evidence="5" id="KW-1185">Reference proteome</keyword>
<reference evidence="5" key="1">
    <citation type="journal article" date="2019" name="Int. J. Syst. Evol. Microbiol.">
        <title>The Global Catalogue of Microorganisms (GCM) 10K type strain sequencing project: providing services to taxonomists for standard genome sequencing and annotation.</title>
        <authorList>
            <consortium name="The Broad Institute Genomics Platform"/>
            <consortium name="The Broad Institute Genome Sequencing Center for Infectious Disease"/>
            <person name="Wu L."/>
            <person name="Ma J."/>
        </authorList>
    </citation>
    <scope>NUCLEOTIDE SEQUENCE [LARGE SCALE GENOMIC DNA]</scope>
    <source>
        <strain evidence="5">CGMCC 4.1434</strain>
    </source>
</reference>